<feature type="non-terminal residue" evidence="2">
    <location>
        <position position="1"/>
    </location>
</feature>
<feature type="compositionally biased region" description="Low complexity" evidence="1">
    <location>
        <begin position="13"/>
        <end position="27"/>
    </location>
</feature>
<organism evidence="2 3">
    <name type="scientific">Phaeosphaeria nodorum (strain SN15 / ATCC MYA-4574 / FGSC 10173)</name>
    <name type="common">Glume blotch fungus</name>
    <name type="synonym">Parastagonospora nodorum</name>
    <dbReference type="NCBI Taxonomy" id="321614"/>
    <lineage>
        <taxon>Eukaryota</taxon>
        <taxon>Fungi</taxon>
        <taxon>Dikarya</taxon>
        <taxon>Ascomycota</taxon>
        <taxon>Pezizomycotina</taxon>
        <taxon>Dothideomycetes</taxon>
        <taxon>Pleosporomycetidae</taxon>
        <taxon>Pleosporales</taxon>
        <taxon>Pleosporineae</taxon>
        <taxon>Phaeosphaeriaceae</taxon>
        <taxon>Parastagonospora</taxon>
    </lineage>
</organism>
<feature type="region of interest" description="Disordered" evidence="1">
    <location>
        <begin position="1"/>
        <end position="47"/>
    </location>
</feature>
<reference evidence="3" key="1">
    <citation type="journal article" date="2021" name="BMC Genomics">
        <title>Chromosome-level genome assembly and manually-curated proteome of model necrotroph Parastagonospora nodorum Sn15 reveals a genome-wide trove of candidate effector homologs, and redundancy of virulence-related functions within an accessory chromosome.</title>
        <authorList>
            <person name="Bertazzoni S."/>
            <person name="Jones D.A.B."/>
            <person name="Phan H.T."/>
            <person name="Tan K.-C."/>
            <person name="Hane J.K."/>
        </authorList>
    </citation>
    <scope>NUCLEOTIDE SEQUENCE [LARGE SCALE GENOMIC DNA]</scope>
    <source>
        <strain evidence="3">SN15 / ATCC MYA-4574 / FGSC 10173)</strain>
    </source>
</reference>
<name>A0A7U2HXM5_PHANO</name>
<dbReference type="OrthoDB" id="199599at2759"/>
<evidence type="ECO:0000313" key="2">
    <source>
        <dbReference type="EMBL" id="QRC94453.1"/>
    </source>
</evidence>
<proteinExistence type="predicted"/>
<keyword evidence="2" id="KW-0687">Ribonucleoprotein</keyword>
<keyword evidence="3" id="KW-1185">Reference proteome</keyword>
<dbReference type="EMBL" id="CP069026">
    <property type="protein sequence ID" value="QRC94453.1"/>
    <property type="molecule type" value="Genomic_DNA"/>
</dbReference>
<gene>
    <name evidence="2" type="ORF">JI435_305500</name>
</gene>
<dbReference type="GO" id="GO:0005840">
    <property type="term" value="C:ribosome"/>
    <property type="evidence" value="ECO:0007669"/>
    <property type="project" value="UniProtKB-KW"/>
</dbReference>
<sequence length="47" mass="5526">HRHHRPPPQSKNPSTTLQTHQTHPPQSWVRFTDPSLVPERSSLRLPR</sequence>
<dbReference type="VEuPathDB" id="FungiDB:JI435_305500"/>
<dbReference type="Proteomes" id="UP000663193">
    <property type="component" value="Chromosome 4"/>
</dbReference>
<evidence type="ECO:0000313" key="3">
    <source>
        <dbReference type="Proteomes" id="UP000663193"/>
    </source>
</evidence>
<evidence type="ECO:0000256" key="1">
    <source>
        <dbReference type="SAM" id="MobiDB-lite"/>
    </source>
</evidence>
<keyword evidence="2" id="KW-0689">Ribosomal protein</keyword>
<dbReference type="AlphaFoldDB" id="A0A7U2HXM5"/>
<accession>A0A7U2HXM5</accession>
<protein>
    <submittedName>
        <fullName evidence="2">40S ribosomal protein S30-B isoform B</fullName>
    </submittedName>
</protein>